<sequence length="67" mass="7636">MRLLVLCIQPADISDLPHGWLTFLEAAYEHQDDTQALLRLAIIGKRCHKQANKHFGEGYSCDVALYH</sequence>
<reference evidence="1 2" key="1">
    <citation type="submission" date="2018-08" db="EMBL/GenBank/DDBJ databases">
        <title>A genome reference for cultivated species of the human gut microbiota.</title>
        <authorList>
            <person name="Zou Y."/>
            <person name="Xue W."/>
            <person name="Luo G."/>
        </authorList>
    </citation>
    <scope>NUCLEOTIDE SEQUENCE [LARGE SCALE GENOMIC DNA]</scope>
    <source>
        <strain evidence="1 2">AF36-12AT</strain>
    </source>
</reference>
<proteinExistence type="predicted"/>
<gene>
    <name evidence="1" type="ORF">DWZ91_03645</name>
</gene>
<evidence type="ECO:0000313" key="1">
    <source>
        <dbReference type="EMBL" id="RHL97098.1"/>
    </source>
</evidence>
<dbReference type="EMBL" id="QRPH01000002">
    <property type="protein sequence ID" value="RHL97098.1"/>
    <property type="molecule type" value="Genomic_DNA"/>
</dbReference>
<evidence type="ECO:0000313" key="2">
    <source>
        <dbReference type="Proteomes" id="UP000285613"/>
    </source>
</evidence>
<dbReference type="Proteomes" id="UP000285613">
    <property type="component" value="Unassembled WGS sequence"/>
</dbReference>
<dbReference type="AlphaFoldDB" id="A0AAQ0LSZ4"/>
<protein>
    <submittedName>
        <fullName evidence="1">Uncharacterized protein</fullName>
    </submittedName>
</protein>
<dbReference type="RefSeq" id="WP_118376236.1">
    <property type="nucleotide sequence ID" value="NZ_JAQDOC010000001.1"/>
</dbReference>
<accession>A0AAQ0LSZ4</accession>
<organism evidence="1 2">
    <name type="scientific">Bifidobacterium pseudocatenulatum</name>
    <dbReference type="NCBI Taxonomy" id="28026"/>
    <lineage>
        <taxon>Bacteria</taxon>
        <taxon>Bacillati</taxon>
        <taxon>Actinomycetota</taxon>
        <taxon>Actinomycetes</taxon>
        <taxon>Bifidobacteriales</taxon>
        <taxon>Bifidobacteriaceae</taxon>
        <taxon>Bifidobacterium</taxon>
    </lineage>
</organism>
<name>A0AAQ0LSZ4_BIFPS</name>
<comment type="caution">
    <text evidence="1">The sequence shown here is derived from an EMBL/GenBank/DDBJ whole genome shotgun (WGS) entry which is preliminary data.</text>
</comment>